<feature type="chain" id="PRO_5040738400" description="Protein CyaE" evidence="4">
    <location>
        <begin position="23"/>
        <end position="511"/>
    </location>
</feature>
<dbReference type="GO" id="GO:0015562">
    <property type="term" value="F:efflux transmembrane transporter activity"/>
    <property type="evidence" value="ECO:0007669"/>
    <property type="project" value="InterPro"/>
</dbReference>
<keyword evidence="7" id="KW-1185">Reference proteome</keyword>
<dbReference type="PANTHER" id="PTHR30203">
    <property type="entry name" value="OUTER MEMBRANE CATION EFFLUX PROTEIN"/>
    <property type="match status" value="1"/>
</dbReference>
<evidence type="ECO:0000313" key="8">
    <source>
        <dbReference type="Proteomes" id="UP001143400"/>
    </source>
</evidence>
<evidence type="ECO:0000256" key="4">
    <source>
        <dbReference type="SAM" id="SignalP"/>
    </source>
</evidence>
<keyword evidence="4" id="KW-0732">Signal</keyword>
<dbReference type="EMBL" id="BSFF01000001">
    <property type="protein sequence ID" value="GLK54331.1"/>
    <property type="molecule type" value="Genomic_DNA"/>
</dbReference>
<keyword evidence="2" id="KW-0813">Transport</keyword>
<dbReference type="PROSITE" id="PS51257">
    <property type="entry name" value="PROKAR_LIPOPROTEIN"/>
    <property type="match status" value="1"/>
</dbReference>
<dbReference type="AlphaFoldDB" id="A0A9W6IPZ9"/>
<dbReference type="GO" id="GO:0031640">
    <property type="term" value="P:killing of cells of another organism"/>
    <property type="evidence" value="ECO:0007669"/>
    <property type="project" value="UniProtKB-KW"/>
</dbReference>
<keyword evidence="2" id="KW-0998">Cell outer membrane</keyword>
<feature type="region of interest" description="Disordered" evidence="3">
    <location>
        <begin position="131"/>
        <end position="152"/>
    </location>
</feature>
<dbReference type="InterPro" id="IPR010131">
    <property type="entry name" value="MdtP/NodT-like"/>
</dbReference>
<dbReference type="GO" id="GO:0009279">
    <property type="term" value="C:cell outer membrane"/>
    <property type="evidence" value="ECO:0007669"/>
    <property type="project" value="UniProtKB-SubCell"/>
</dbReference>
<dbReference type="SUPFAM" id="SSF56954">
    <property type="entry name" value="Outer membrane efflux proteins (OEP)"/>
    <property type="match status" value="1"/>
</dbReference>
<comment type="similarity">
    <text evidence="1 2">Belongs to the outer membrane factor (OMF) (TC 1.B.17) family.</text>
</comment>
<keyword evidence="2" id="KW-0354">Hemolysis</keyword>
<dbReference type="InterPro" id="IPR003423">
    <property type="entry name" value="OMP_efflux"/>
</dbReference>
<comment type="subcellular location">
    <subcellularLocation>
        <location evidence="2">Cell outer membrane</location>
        <topology evidence="2">Peripheral membrane protein</topology>
    </subcellularLocation>
</comment>
<name>A0A9W6IPZ9_9HYPH</name>
<dbReference type="Gene3D" id="1.20.1600.10">
    <property type="entry name" value="Outer membrane efflux proteins (OEP)"/>
    <property type="match status" value="1"/>
</dbReference>
<dbReference type="PANTHER" id="PTHR30203:SF29">
    <property type="entry name" value="PROTEIN CYAE"/>
    <property type="match status" value="1"/>
</dbReference>
<comment type="function">
    <text evidence="2">CyaE is necessary for transport of calmodulin-sensitive adenylate cyclase-hemolysin (cyclolysin).</text>
</comment>
<evidence type="ECO:0000256" key="2">
    <source>
        <dbReference type="PIRNR" id="PIRNR001892"/>
    </source>
</evidence>
<evidence type="ECO:0000313" key="6">
    <source>
        <dbReference type="EMBL" id="MBM7851273.1"/>
    </source>
</evidence>
<accession>A0A9W6IPZ9</accession>
<evidence type="ECO:0000256" key="3">
    <source>
        <dbReference type="SAM" id="MobiDB-lite"/>
    </source>
</evidence>
<dbReference type="EMBL" id="JAFBCY010000002">
    <property type="protein sequence ID" value="MBM7851273.1"/>
    <property type="molecule type" value="Genomic_DNA"/>
</dbReference>
<dbReference type="Proteomes" id="UP000758856">
    <property type="component" value="Unassembled WGS sequence"/>
</dbReference>
<evidence type="ECO:0000256" key="1">
    <source>
        <dbReference type="ARBA" id="ARBA00007613"/>
    </source>
</evidence>
<dbReference type="Pfam" id="PF02321">
    <property type="entry name" value="OEP"/>
    <property type="match status" value="2"/>
</dbReference>
<evidence type="ECO:0000313" key="7">
    <source>
        <dbReference type="Proteomes" id="UP000758856"/>
    </source>
</evidence>
<dbReference type="Proteomes" id="UP001143400">
    <property type="component" value="Unassembled WGS sequence"/>
</dbReference>
<proteinExistence type="inferred from homology"/>
<comment type="caution">
    <text evidence="5">The sequence shown here is derived from an EMBL/GenBank/DDBJ whole genome shotgun (WGS) entry which is preliminary data.</text>
</comment>
<feature type="signal peptide" evidence="4">
    <location>
        <begin position="1"/>
        <end position="22"/>
    </location>
</feature>
<dbReference type="InterPro" id="IPR028351">
    <property type="entry name" value="CyaE"/>
</dbReference>
<keyword evidence="2" id="KW-0472">Membrane</keyword>
<organism evidence="5 8">
    <name type="scientific">Methylopila capsulata</name>
    <dbReference type="NCBI Taxonomy" id="61654"/>
    <lineage>
        <taxon>Bacteria</taxon>
        <taxon>Pseudomonadati</taxon>
        <taxon>Pseudomonadota</taxon>
        <taxon>Alphaproteobacteria</taxon>
        <taxon>Hyphomicrobiales</taxon>
        <taxon>Methylopilaceae</taxon>
        <taxon>Methylopila</taxon>
    </lineage>
</organism>
<reference evidence="5" key="1">
    <citation type="journal article" date="2014" name="Int. J. Syst. Evol. Microbiol.">
        <title>Complete genome sequence of Corynebacterium casei LMG S-19264T (=DSM 44701T), isolated from a smear-ripened cheese.</title>
        <authorList>
            <consortium name="US DOE Joint Genome Institute (JGI-PGF)"/>
            <person name="Walter F."/>
            <person name="Albersmeier A."/>
            <person name="Kalinowski J."/>
            <person name="Ruckert C."/>
        </authorList>
    </citation>
    <scope>NUCLEOTIDE SEQUENCE</scope>
    <source>
        <strain evidence="5">VKM B-1606</strain>
    </source>
</reference>
<protein>
    <recommendedName>
        <fullName evidence="2">Protein CyaE</fullName>
    </recommendedName>
</protein>
<dbReference type="RefSeq" id="WP_204949671.1">
    <property type="nucleotide sequence ID" value="NZ_BSFF01000001.1"/>
</dbReference>
<sequence length="511" mass="52421">MRALNRLAALAIVGALSGCASSAVDLAPPRPDRPWAPQTRPNGEIAPGAKANSAPAGSSYALPVNADLKTLDRGPGLERGRIYGLADLVDVAQSANPTTRMAWNRAKDAALAVGIARSAYLPRLTASVAGGYRRSKSDSPGPLDTSVETKNSARGGVGSVSLEWLLFDFGQRAAVIEAAEQGAVVSNIAFTAEHQRVIHEVALAFYAYNAARARARYATESLNNARAVEIAAESRLSRGVGTIVDAAQARQATAQAKLTKVQADGATKDGYLALLSAVGLSPLTEVVVSDISGRRVFKSGLRPIETAIMDALGRRPDVLAAYAAAKASDAGMRAAAADFLPKAFIAGTGSYAAGRLGATAIPSIGEELPTVNLSSRNASATVLAGVRMPLYDAGVRAAALKQAQTRAETAALVLTRTKEEAARQIAAADNSLRSAVFAYEAASALVSAAQTTFDAALVAYRNGVGSVTAATLAETGLLQAKIARVEALSASLSSAATLALAIGAIDPQAAF</sequence>
<evidence type="ECO:0000313" key="5">
    <source>
        <dbReference type="EMBL" id="GLK54331.1"/>
    </source>
</evidence>
<reference evidence="5" key="3">
    <citation type="submission" date="2023-01" db="EMBL/GenBank/DDBJ databases">
        <authorList>
            <person name="Sun Q."/>
            <person name="Evtushenko L."/>
        </authorList>
    </citation>
    <scope>NUCLEOTIDE SEQUENCE</scope>
    <source>
        <strain evidence="5">VKM B-1606</strain>
    </source>
</reference>
<keyword evidence="2" id="KW-0204">Cytolysis</keyword>
<dbReference type="PIRSF" id="PIRSF001892">
    <property type="entry name" value="CyaE"/>
    <property type="match status" value="1"/>
</dbReference>
<reference evidence="6 7" key="2">
    <citation type="submission" date="2021-01" db="EMBL/GenBank/DDBJ databases">
        <title>Genomic Encyclopedia of Type Strains, Phase IV (KMG-IV): sequencing the most valuable type-strain genomes for metagenomic binning, comparative biology and taxonomic classification.</title>
        <authorList>
            <person name="Goeker M."/>
        </authorList>
    </citation>
    <scope>NUCLEOTIDE SEQUENCE [LARGE SCALE GENOMIC DNA]</scope>
    <source>
        <strain evidence="6 7">DSM 6130</strain>
    </source>
</reference>
<feature type="region of interest" description="Disordered" evidence="3">
    <location>
        <begin position="27"/>
        <end position="56"/>
    </location>
</feature>
<gene>
    <name evidence="5" type="primary">cyaE</name>
    <name evidence="5" type="ORF">GCM10008170_03500</name>
    <name evidence="6" type="ORF">JOD31_001498</name>
</gene>